<keyword evidence="3" id="KW-1185">Reference proteome</keyword>
<keyword evidence="1" id="KW-0472">Membrane</keyword>
<evidence type="ECO:0000256" key="1">
    <source>
        <dbReference type="SAM" id="Phobius"/>
    </source>
</evidence>
<sequence length="315" mass="35625">MEPVETEANVCYFIVGSILLAIVLFFFKRKICPCLCKKILNPISLEQSDINNKPETPTDVNEVVTPRSQWNSFVAYSQEEPMLFSYKYYETFDVCSNDTNNTITVTENSSVSLLLFLFQSGLNCSIVFSSDSSQLYFFFNYLNLPFDNSSALCLNSITICNNSSQGAGNHMCLNSDLPENRIITASSSAILTVRNRCLPSICNYNISVYKIEIAIATNLKDLLIRPACRKYENRNSTIVKPIPRNQSNSKLSLFAVLMISGFLIFLIFVVLPVSWFCREGIYNTWYPCCDEYVFPIFSCCCRSTFPPTPPAVGFH</sequence>
<name>T1JB69_STRMM</name>
<dbReference type="Proteomes" id="UP000014500">
    <property type="component" value="Unassembled WGS sequence"/>
</dbReference>
<dbReference type="HOGENOM" id="CLU_884499_0_0_1"/>
<evidence type="ECO:0000313" key="3">
    <source>
        <dbReference type="Proteomes" id="UP000014500"/>
    </source>
</evidence>
<dbReference type="EMBL" id="JH432010">
    <property type="status" value="NOT_ANNOTATED_CDS"/>
    <property type="molecule type" value="Genomic_DNA"/>
</dbReference>
<protein>
    <submittedName>
        <fullName evidence="2">Uncharacterized protein</fullName>
    </submittedName>
</protein>
<dbReference type="EnsemblMetazoa" id="SMAR011003-RA">
    <property type="protein sequence ID" value="SMAR011003-PA"/>
    <property type="gene ID" value="SMAR011003"/>
</dbReference>
<organism evidence="2 3">
    <name type="scientific">Strigamia maritima</name>
    <name type="common">European centipede</name>
    <name type="synonym">Geophilus maritimus</name>
    <dbReference type="NCBI Taxonomy" id="126957"/>
    <lineage>
        <taxon>Eukaryota</taxon>
        <taxon>Metazoa</taxon>
        <taxon>Ecdysozoa</taxon>
        <taxon>Arthropoda</taxon>
        <taxon>Myriapoda</taxon>
        <taxon>Chilopoda</taxon>
        <taxon>Pleurostigmophora</taxon>
        <taxon>Geophilomorpha</taxon>
        <taxon>Linotaeniidae</taxon>
        <taxon>Strigamia</taxon>
    </lineage>
</organism>
<reference evidence="3" key="1">
    <citation type="submission" date="2011-05" db="EMBL/GenBank/DDBJ databases">
        <authorList>
            <person name="Richards S.R."/>
            <person name="Qu J."/>
            <person name="Jiang H."/>
            <person name="Jhangiani S.N."/>
            <person name="Agravi P."/>
            <person name="Goodspeed R."/>
            <person name="Gross S."/>
            <person name="Mandapat C."/>
            <person name="Jackson L."/>
            <person name="Mathew T."/>
            <person name="Pu L."/>
            <person name="Thornton R."/>
            <person name="Saada N."/>
            <person name="Wilczek-Boney K.B."/>
            <person name="Lee S."/>
            <person name="Kovar C."/>
            <person name="Wu Y."/>
            <person name="Scherer S.E."/>
            <person name="Worley K.C."/>
            <person name="Muzny D.M."/>
            <person name="Gibbs R."/>
        </authorList>
    </citation>
    <scope>NUCLEOTIDE SEQUENCE</scope>
    <source>
        <strain evidence="3">Brora</strain>
    </source>
</reference>
<keyword evidence="1" id="KW-0812">Transmembrane</keyword>
<feature type="transmembrane region" description="Helical" evidence="1">
    <location>
        <begin position="6"/>
        <end position="27"/>
    </location>
</feature>
<feature type="transmembrane region" description="Helical" evidence="1">
    <location>
        <begin position="251"/>
        <end position="276"/>
    </location>
</feature>
<evidence type="ECO:0000313" key="2">
    <source>
        <dbReference type="EnsemblMetazoa" id="SMAR011003-PA"/>
    </source>
</evidence>
<keyword evidence="1" id="KW-1133">Transmembrane helix</keyword>
<proteinExistence type="predicted"/>
<reference evidence="2" key="2">
    <citation type="submission" date="2015-02" db="UniProtKB">
        <authorList>
            <consortium name="EnsemblMetazoa"/>
        </authorList>
    </citation>
    <scope>IDENTIFICATION</scope>
</reference>
<accession>T1JB69</accession>
<dbReference type="AlphaFoldDB" id="T1JB69"/>